<dbReference type="GO" id="GO:0015375">
    <property type="term" value="F:glycine:sodium symporter activity"/>
    <property type="evidence" value="ECO:0007669"/>
    <property type="project" value="EnsemblMetazoa"/>
</dbReference>
<dbReference type="GO" id="GO:0042752">
    <property type="term" value="P:regulation of circadian rhythm"/>
    <property type="evidence" value="ECO:0007669"/>
    <property type="project" value="EnsemblMetazoa"/>
</dbReference>
<feature type="binding site" evidence="8">
    <location>
        <position position="902"/>
    </location>
    <ligand>
        <name>Na(+)</name>
        <dbReference type="ChEBI" id="CHEBI:29101"/>
        <label>1</label>
    </ligand>
</feature>
<evidence type="ECO:0000256" key="1">
    <source>
        <dbReference type="ARBA" id="ARBA00004141"/>
    </source>
</evidence>
<dbReference type="OrthoDB" id="6581954at2759"/>
<sequence>MAIPPDGGYGWVVLVLSFLAQLIVDGIVFTVGILLPKISEEFHVNSGQVVLVGSIQVGCYFLGGAFSSALINSYGFRPVALLGVIISALSILAASFSPNLAAVIFFYSVIGGPGLSMIWVSSQIIIGYYFERYRPIASGFSCSGAGAGICIFSITNNILVQHIGWRNTIRFQVLLICLLFFVALAYSEVAPTPVAVMHSDPLSTSSSNEYYGNFYVHYFLGDEVGSRKSRHVLNSYEPPRKKKSKLRRCVKFCCPCCMKPDAKHEPSERSELNYVVRPDPIQRDDLFYTGPADYEKPHSREQFDGKQLELVGSESHLQRAAYGLHNIKDYDNTNASKPASVQSPLSPVRSPPTSPPLKRSKKSRKGKKNWLRTKIVRALNRLFDANLLKNFEFRILLASAFLYPMGFNIPFVYSKMRTTIPMQYAQMISPAIGASNFLIRNLCGFVAYKLRGWTNYICGGGMMLGGVMVFISAFYGNDLVSFQFVYAVCFGVAPAISIAGCASGTALVTLDADAVTIETAEPERGNWTGRFDFLLSLLGYSVGLGNVWRFPYLCYNNGGGAFLIPFTIMLIIAGLPLMFMELSFGQYAALGPVAIYRRFCPLFRGLGTGMIIVSAIVMLYYNLIIAWTIFYMFASFRTQLPWQNCEPEWSTEHCFSYVMADQCESINGTYYLRTCYNATYADEHNITEMALHALKRPPAEEYFNNFVLGLSSGIEETGSIKYSLAACLFLAWVIVFLCLCKGVQSSGKVVYFTALFPYLVLVILFFRGVTLPGASTGILFYLTPDWKQLANAQVWGDAAVQIFFALSPAWGGLITLSSYNKFSNNCYKDSLIVAFCNIATSFFAGLVIFSIIGFLAHELDVEVKKVVDQGAGLAFIVYPEVVTRLPISPVWSILFFVMLLTLGLDSQFALMETVTTAILDKFPNLRQYKTWVVLFVGIFGYLGGLGFTTNSGMYWLQLMDKYAANWSVLLIAISECVLIAWIYGSQRFLNDIQGMIGKRSRLWNIFWGTMWRYITPATLLFILFFNWVEYKPAQYGHYIYPIWADTVGWIIGLLPVFIIFVVGLQQICKAPKHLNFRDRLKHLLRPTAEWGPAGRPCVNLHAERYQSQNYDGVTNTQILISGAPPLERVNASASSAMAVDAVDVLPMTVGKLPGPSILKTSARHHSSNINSNQQQPAQVKVITEVSSTKHAEKEKAASKQQAKPAAAATTTTMTAATTKVLATGTMSSGRECNTMCTFTTGGPAAADVTIQRTTAANSNIAAVPAGTKPSPTLTSTFMPATKPITTSAVAANNSKMAATDVNTYVAGNGSVETAAVTLPKTQIVSTKSEPSVTIANKTVTPTTATIAAVSSAAPTSSKPAAADKSQVMLTKVITTITQPSASVAAKPATTFAALTPITVTVAQKPQTVTTITAALGTATTQPAATATKTAAATATVGSNMKKPEATTATKPAVTAAATAASNMQKPTIATATVATKPTATTTATKPAATATITVASNMQKPTVAIETFATKPAAAATIANNMQKPVATTATAATMPAAAATIASNMQKPVVTTANIATKPATTSPATIASNMQKTVVTTATAATKPGITATVASNMPKPVATTANIAIKPAATATIASNMQKPVATTATTVVSNPTAAKPTATATNIHKPPVAPVAAKPAAISTVSDIQKLTVATTTIATKPATATVTTTPIVPGKPTTIVVNTVTTAAISKAPTTKATPAATIVTLTTTTVAASNTAAIPVKNAPHGSSSASTSATSKPSTTTATTKPTATSPTKKVTTLSATTTLAAATKPQTSKPATTTSSSNMSPKISKATTSSKPTATSPTKTATTSKTAATSSKTKAAITKK</sequence>
<evidence type="ECO:0000313" key="13">
    <source>
        <dbReference type="EMBL" id="EDV98075.1"/>
    </source>
</evidence>
<evidence type="ECO:0000256" key="7">
    <source>
        <dbReference type="ARBA" id="ARBA00023136"/>
    </source>
</evidence>
<evidence type="ECO:0000256" key="4">
    <source>
        <dbReference type="ARBA" id="ARBA00022692"/>
    </source>
</evidence>
<comment type="similarity">
    <text evidence="2 10">Belongs to the sodium:neurotransmitter symporter (SNF) (TC 2.A.22) family.</text>
</comment>
<dbReference type="InterPro" id="IPR036259">
    <property type="entry name" value="MFS_trans_sf"/>
</dbReference>
<feature type="compositionally biased region" description="Low complexity" evidence="11">
    <location>
        <begin position="1808"/>
        <end position="1848"/>
    </location>
</feature>
<dbReference type="InterPro" id="IPR011701">
    <property type="entry name" value="MFS"/>
</dbReference>
<feature type="transmembrane region" description="Helical" evidence="12">
    <location>
        <begin position="1005"/>
        <end position="1027"/>
    </location>
</feature>
<feature type="transmembrane region" description="Helical" evidence="12">
    <location>
        <begin position="802"/>
        <end position="819"/>
    </location>
</feature>
<keyword evidence="9" id="KW-1015">Disulfide bond</keyword>
<feature type="binding site" evidence="8">
    <location>
        <position position="837"/>
    </location>
    <ligand>
        <name>Na(+)</name>
        <dbReference type="ChEBI" id="CHEBI:29101"/>
        <label>1</label>
    </ligand>
</feature>
<dbReference type="SUPFAM" id="SSF103473">
    <property type="entry name" value="MFS general substrate transporter"/>
    <property type="match status" value="1"/>
</dbReference>
<feature type="binding site" evidence="8">
    <location>
        <position position="546"/>
    </location>
    <ligand>
        <name>Na(+)</name>
        <dbReference type="ChEBI" id="CHEBI:29101"/>
        <label>1</label>
    </ligand>
</feature>
<feature type="compositionally biased region" description="Low complexity" evidence="11">
    <location>
        <begin position="1749"/>
        <end position="1792"/>
    </location>
</feature>
<dbReference type="PROSITE" id="PS00610">
    <property type="entry name" value="NA_NEUROTRAN_SYMP_1"/>
    <property type="match status" value="1"/>
</dbReference>
<dbReference type="GO" id="GO:0005886">
    <property type="term" value="C:plasma membrane"/>
    <property type="evidence" value="ECO:0007669"/>
    <property type="project" value="TreeGrafter"/>
</dbReference>
<feature type="compositionally biased region" description="Polar residues" evidence="11">
    <location>
        <begin position="1793"/>
        <end position="1807"/>
    </location>
</feature>
<feature type="transmembrane region" description="Helical" evidence="12">
    <location>
        <begin position="1047"/>
        <end position="1067"/>
    </location>
</feature>
<feature type="transmembrane region" description="Helical" evidence="12">
    <location>
        <begin position="393"/>
        <end position="413"/>
    </location>
</feature>
<feature type="binding site" evidence="8">
    <location>
        <position position="905"/>
    </location>
    <ligand>
        <name>Na(+)</name>
        <dbReference type="ChEBI" id="CHEBI:29101"/>
        <label>1</label>
    </ligand>
</feature>
<keyword evidence="7 12" id="KW-0472">Membrane</keyword>
<keyword evidence="8" id="KW-0915">Sodium</keyword>
<evidence type="ECO:0000256" key="6">
    <source>
        <dbReference type="ARBA" id="ARBA00022989"/>
    </source>
</evidence>
<feature type="transmembrane region" description="Helical" evidence="12">
    <location>
        <begin position="722"/>
        <end position="743"/>
    </location>
</feature>
<feature type="binding site" evidence="8">
    <location>
        <position position="542"/>
    </location>
    <ligand>
        <name>Na(+)</name>
        <dbReference type="ChEBI" id="CHEBI:29101"/>
        <label>1</label>
    </ligand>
</feature>
<dbReference type="Pfam" id="PF07690">
    <property type="entry name" value="MFS_1"/>
    <property type="match status" value="1"/>
</dbReference>
<dbReference type="Gene3D" id="1.20.1250.20">
    <property type="entry name" value="MFS general substrate transporter like domains"/>
    <property type="match status" value="1"/>
</dbReference>
<feature type="region of interest" description="Disordered" evidence="11">
    <location>
        <begin position="1742"/>
        <end position="1848"/>
    </location>
</feature>
<evidence type="ECO:0000256" key="9">
    <source>
        <dbReference type="PIRSR" id="PIRSR600175-2"/>
    </source>
</evidence>
<keyword evidence="3 10" id="KW-0813">Transport</keyword>
<feature type="disulfide bond" evidence="9">
    <location>
        <begin position="645"/>
        <end position="654"/>
    </location>
</feature>
<feature type="transmembrane region" description="Helical" evidence="12">
    <location>
        <begin position="562"/>
        <end position="584"/>
    </location>
</feature>
<feature type="transmembrane region" description="Helical" evidence="12">
    <location>
        <begin position="831"/>
        <end position="856"/>
    </location>
</feature>
<feature type="region of interest" description="Disordered" evidence="11">
    <location>
        <begin position="333"/>
        <end position="367"/>
    </location>
</feature>
<organism evidence="14">
    <name type="scientific">Drosophila grimshawi</name>
    <name type="common">Hawaiian fruit fly</name>
    <name type="synonym">Idiomyia grimshawi</name>
    <dbReference type="NCBI Taxonomy" id="7222"/>
    <lineage>
        <taxon>Eukaryota</taxon>
        <taxon>Metazoa</taxon>
        <taxon>Ecdysozoa</taxon>
        <taxon>Arthropoda</taxon>
        <taxon>Hexapoda</taxon>
        <taxon>Insecta</taxon>
        <taxon>Pterygota</taxon>
        <taxon>Neoptera</taxon>
        <taxon>Endopterygota</taxon>
        <taxon>Diptera</taxon>
        <taxon>Brachycera</taxon>
        <taxon>Muscomorpha</taxon>
        <taxon>Ephydroidea</taxon>
        <taxon>Drosophilidae</taxon>
        <taxon>Drosophila</taxon>
        <taxon>Hawaiian Drosophila</taxon>
    </lineage>
</organism>
<feature type="transmembrane region" description="Helical" evidence="12">
    <location>
        <begin position="482"/>
        <end position="510"/>
    </location>
</feature>
<feature type="binding site" evidence="8">
    <location>
        <position position="906"/>
    </location>
    <ligand>
        <name>Na(+)</name>
        <dbReference type="ChEBI" id="CHEBI:29101"/>
        <label>1</label>
    </ligand>
</feature>
<protein>
    <recommendedName>
        <fullName evidence="10">Transporter</fullName>
    </recommendedName>
</protein>
<keyword evidence="5 10" id="KW-0769">Symport</keyword>
<dbReference type="OMA" id="HNITEMA"/>
<dbReference type="eggNOG" id="KOG2504">
    <property type="taxonomic scope" value="Eukaryota"/>
</dbReference>
<reference evidence="13 14" key="1">
    <citation type="journal article" date="2007" name="Nature">
        <title>Evolution of genes and genomes on the Drosophila phylogeny.</title>
        <authorList>
            <consortium name="Drosophila 12 Genomes Consortium"/>
            <person name="Clark A.G."/>
            <person name="Eisen M.B."/>
            <person name="Smith D.R."/>
            <person name="Bergman C.M."/>
            <person name="Oliver B."/>
            <person name="Markow T.A."/>
            <person name="Kaufman T.C."/>
            <person name="Kellis M."/>
            <person name="Gelbart W."/>
            <person name="Iyer V.N."/>
            <person name="Pollard D.A."/>
            <person name="Sackton T.B."/>
            <person name="Larracuente A.M."/>
            <person name="Singh N.D."/>
            <person name="Abad J.P."/>
            <person name="Abt D.N."/>
            <person name="Adryan B."/>
            <person name="Aguade M."/>
            <person name="Akashi H."/>
            <person name="Anderson W.W."/>
            <person name="Aquadro C.F."/>
            <person name="Ardell D.H."/>
            <person name="Arguello R."/>
            <person name="Artieri C.G."/>
            <person name="Barbash D.A."/>
            <person name="Barker D."/>
            <person name="Barsanti P."/>
            <person name="Batterham P."/>
            <person name="Batzoglou S."/>
            <person name="Begun D."/>
            <person name="Bhutkar A."/>
            <person name="Blanco E."/>
            <person name="Bosak S.A."/>
            <person name="Bradley R.K."/>
            <person name="Brand A.D."/>
            <person name="Brent M.R."/>
            <person name="Brooks A.N."/>
            <person name="Brown R.H."/>
            <person name="Butlin R.K."/>
            <person name="Caggese C."/>
            <person name="Calvi B.R."/>
            <person name="Bernardo de Carvalho A."/>
            <person name="Caspi A."/>
            <person name="Castrezana S."/>
            <person name="Celniker S.E."/>
            <person name="Chang J.L."/>
            <person name="Chapple C."/>
            <person name="Chatterji S."/>
            <person name="Chinwalla A."/>
            <person name="Civetta A."/>
            <person name="Clifton S.W."/>
            <person name="Comeron J.M."/>
            <person name="Costello J.C."/>
            <person name="Coyne J.A."/>
            <person name="Daub J."/>
            <person name="David R.G."/>
            <person name="Delcher A.L."/>
            <person name="Delehaunty K."/>
            <person name="Do C.B."/>
            <person name="Ebling H."/>
            <person name="Edwards K."/>
            <person name="Eickbush T."/>
            <person name="Evans J.D."/>
            <person name="Filipski A."/>
            <person name="Findeiss S."/>
            <person name="Freyhult E."/>
            <person name="Fulton L."/>
            <person name="Fulton R."/>
            <person name="Garcia A.C."/>
            <person name="Gardiner A."/>
            <person name="Garfield D.A."/>
            <person name="Garvin B.E."/>
            <person name="Gibson G."/>
            <person name="Gilbert D."/>
            <person name="Gnerre S."/>
            <person name="Godfrey J."/>
            <person name="Good R."/>
            <person name="Gotea V."/>
            <person name="Gravely B."/>
            <person name="Greenberg A.J."/>
            <person name="Griffiths-Jones S."/>
            <person name="Gross S."/>
            <person name="Guigo R."/>
            <person name="Gustafson E.A."/>
            <person name="Haerty W."/>
            <person name="Hahn M.W."/>
            <person name="Halligan D.L."/>
            <person name="Halpern A.L."/>
            <person name="Halter G.M."/>
            <person name="Han M.V."/>
            <person name="Heger A."/>
            <person name="Hillier L."/>
            <person name="Hinrichs A.S."/>
            <person name="Holmes I."/>
            <person name="Hoskins R.A."/>
            <person name="Hubisz M.J."/>
            <person name="Hultmark D."/>
            <person name="Huntley M.A."/>
            <person name="Jaffe D.B."/>
            <person name="Jagadeeshan S."/>
            <person name="Jeck W.R."/>
            <person name="Johnson J."/>
            <person name="Jones C.D."/>
            <person name="Jordan W.C."/>
            <person name="Karpen G.H."/>
            <person name="Kataoka E."/>
            <person name="Keightley P.D."/>
            <person name="Kheradpour P."/>
            <person name="Kirkness E.F."/>
            <person name="Koerich L.B."/>
            <person name="Kristiansen K."/>
            <person name="Kudrna D."/>
            <person name="Kulathinal R.J."/>
            <person name="Kumar S."/>
            <person name="Kwok R."/>
            <person name="Lander E."/>
            <person name="Langley C.H."/>
            <person name="Lapoint R."/>
            <person name="Lazzaro B.P."/>
            <person name="Lee S.J."/>
            <person name="Levesque L."/>
            <person name="Li R."/>
            <person name="Lin C.F."/>
            <person name="Lin M.F."/>
            <person name="Lindblad-Toh K."/>
            <person name="Llopart A."/>
            <person name="Long M."/>
            <person name="Low L."/>
            <person name="Lozovsky E."/>
            <person name="Lu J."/>
            <person name="Luo M."/>
            <person name="Machado C.A."/>
            <person name="Makalowski W."/>
            <person name="Marzo M."/>
            <person name="Matsuda M."/>
            <person name="Matzkin L."/>
            <person name="McAllister B."/>
            <person name="McBride C.S."/>
            <person name="McKernan B."/>
            <person name="McKernan K."/>
            <person name="Mendez-Lago M."/>
            <person name="Minx P."/>
            <person name="Mollenhauer M.U."/>
            <person name="Montooth K."/>
            <person name="Mount S.M."/>
            <person name="Mu X."/>
            <person name="Myers E."/>
            <person name="Negre B."/>
            <person name="Newfeld S."/>
            <person name="Nielsen R."/>
            <person name="Noor M.A."/>
            <person name="O'Grady P."/>
            <person name="Pachter L."/>
            <person name="Papaceit M."/>
            <person name="Parisi M.J."/>
            <person name="Parisi M."/>
            <person name="Parts L."/>
            <person name="Pedersen J.S."/>
            <person name="Pesole G."/>
            <person name="Phillippy A.M."/>
            <person name="Ponting C.P."/>
            <person name="Pop M."/>
            <person name="Porcelli D."/>
            <person name="Powell J.R."/>
            <person name="Prohaska S."/>
            <person name="Pruitt K."/>
            <person name="Puig M."/>
            <person name="Quesneville H."/>
            <person name="Ram K.R."/>
            <person name="Rand D."/>
            <person name="Rasmussen M.D."/>
            <person name="Reed L.K."/>
            <person name="Reenan R."/>
            <person name="Reily A."/>
            <person name="Remington K.A."/>
            <person name="Rieger T.T."/>
            <person name="Ritchie M.G."/>
            <person name="Robin C."/>
            <person name="Rogers Y.H."/>
            <person name="Rohde C."/>
            <person name="Rozas J."/>
            <person name="Rubenfield M.J."/>
            <person name="Ruiz A."/>
            <person name="Russo S."/>
            <person name="Salzberg S.L."/>
            <person name="Sanchez-Gracia A."/>
            <person name="Saranga D.J."/>
            <person name="Sato H."/>
            <person name="Schaeffer S.W."/>
            <person name="Schatz M.C."/>
            <person name="Schlenke T."/>
            <person name="Schwartz R."/>
            <person name="Segarra C."/>
            <person name="Singh R.S."/>
            <person name="Sirot L."/>
            <person name="Sirota M."/>
            <person name="Sisneros N.B."/>
            <person name="Smith C.D."/>
            <person name="Smith T.F."/>
            <person name="Spieth J."/>
            <person name="Stage D.E."/>
            <person name="Stark A."/>
            <person name="Stephan W."/>
            <person name="Strausberg R.L."/>
            <person name="Strempel S."/>
            <person name="Sturgill D."/>
            <person name="Sutton G."/>
            <person name="Sutton G.G."/>
            <person name="Tao W."/>
            <person name="Teichmann S."/>
            <person name="Tobari Y.N."/>
            <person name="Tomimura Y."/>
            <person name="Tsolas J.M."/>
            <person name="Valente V.L."/>
            <person name="Venter E."/>
            <person name="Venter J.C."/>
            <person name="Vicario S."/>
            <person name="Vieira F.G."/>
            <person name="Vilella A.J."/>
            <person name="Villasante A."/>
            <person name="Walenz B."/>
            <person name="Wang J."/>
            <person name="Wasserman M."/>
            <person name="Watts T."/>
            <person name="Wilson D."/>
            <person name="Wilson R.K."/>
            <person name="Wing R.A."/>
            <person name="Wolfner M.F."/>
            <person name="Wong A."/>
            <person name="Wong G.K."/>
            <person name="Wu C.I."/>
            <person name="Wu G."/>
            <person name="Yamamoto D."/>
            <person name="Yang H.P."/>
            <person name="Yang S.P."/>
            <person name="Yorke J.A."/>
            <person name="Yoshida K."/>
            <person name="Zdobnov E."/>
            <person name="Zhang P."/>
            <person name="Zhang Y."/>
            <person name="Zimin A.V."/>
            <person name="Baldwin J."/>
            <person name="Abdouelleil A."/>
            <person name="Abdulkadir J."/>
            <person name="Abebe A."/>
            <person name="Abera B."/>
            <person name="Abreu J."/>
            <person name="Acer S.C."/>
            <person name="Aftuck L."/>
            <person name="Alexander A."/>
            <person name="An P."/>
            <person name="Anderson E."/>
            <person name="Anderson S."/>
            <person name="Arachi H."/>
            <person name="Azer M."/>
            <person name="Bachantsang P."/>
            <person name="Barry A."/>
            <person name="Bayul T."/>
            <person name="Berlin A."/>
            <person name="Bessette D."/>
            <person name="Bloom T."/>
            <person name="Blye J."/>
            <person name="Boguslavskiy L."/>
            <person name="Bonnet C."/>
            <person name="Boukhgalter B."/>
            <person name="Bourzgui I."/>
            <person name="Brown A."/>
            <person name="Cahill P."/>
            <person name="Channer S."/>
            <person name="Cheshatsang Y."/>
            <person name="Chuda L."/>
            <person name="Citroen M."/>
            <person name="Collymore A."/>
            <person name="Cooke P."/>
            <person name="Costello M."/>
            <person name="D'Aco K."/>
            <person name="Daza R."/>
            <person name="De Haan G."/>
            <person name="DeGray S."/>
            <person name="DeMaso C."/>
            <person name="Dhargay N."/>
            <person name="Dooley K."/>
            <person name="Dooley E."/>
            <person name="Doricent M."/>
            <person name="Dorje P."/>
            <person name="Dorjee K."/>
            <person name="Dupes A."/>
            <person name="Elong R."/>
            <person name="Falk J."/>
            <person name="Farina A."/>
            <person name="Faro S."/>
            <person name="Ferguson D."/>
            <person name="Fisher S."/>
            <person name="Foley C.D."/>
            <person name="Franke A."/>
            <person name="Friedrich D."/>
            <person name="Gadbois L."/>
            <person name="Gearin G."/>
            <person name="Gearin C.R."/>
            <person name="Giannoukos G."/>
            <person name="Goode T."/>
            <person name="Graham J."/>
            <person name="Grandbois E."/>
            <person name="Grewal S."/>
            <person name="Gyaltsen K."/>
            <person name="Hafez N."/>
            <person name="Hagos B."/>
            <person name="Hall J."/>
            <person name="Henson C."/>
            <person name="Hollinger A."/>
            <person name="Honan T."/>
            <person name="Huard M.D."/>
            <person name="Hughes L."/>
            <person name="Hurhula B."/>
            <person name="Husby M.E."/>
            <person name="Kamat A."/>
            <person name="Kanga B."/>
            <person name="Kashin S."/>
            <person name="Khazanovich D."/>
            <person name="Kisner P."/>
            <person name="Lance K."/>
            <person name="Lara M."/>
            <person name="Lee W."/>
            <person name="Lennon N."/>
            <person name="Letendre F."/>
            <person name="LeVine R."/>
            <person name="Lipovsky A."/>
            <person name="Liu X."/>
            <person name="Liu J."/>
            <person name="Liu S."/>
            <person name="Lokyitsang T."/>
            <person name="Lokyitsang Y."/>
            <person name="Lubonja R."/>
            <person name="Lui A."/>
            <person name="MacDonald P."/>
            <person name="Magnisalis V."/>
            <person name="Maru K."/>
            <person name="Matthews C."/>
            <person name="McCusker W."/>
            <person name="McDonough S."/>
            <person name="Mehta T."/>
            <person name="Meldrim J."/>
            <person name="Meneus L."/>
            <person name="Mihai O."/>
            <person name="Mihalev A."/>
            <person name="Mihova T."/>
            <person name="Mittelman R."/>
            <person name="Mlenga V."/>
            <person name="Montmayeur A."/>
            <person name="Mulrain L."/>
            <person name="Navidi A."/>
            <person name="Naylor J."/>
            <person name="Negash T."/>
            <person name="Nguyen T."/>
            <person name="Nguyen N."/>
            <person name="Nicol R."/>
            <person name="Norbu C."/>
            <person name="Norbu N."/>
            <person name="Novod N."/>
            <person name="O'Neill B."/>
            <person name="Osman S."/>
            <person name="Markiewicz E."/>
            <person name="Oyono O.L."/>
            <person name="Patti C."/>
            <person name="Phunkhang P."/>
            <person name="Pierre F."/>
            <person name="Priest M."/>
            <person name="Raghuraman S."/>
            <person name="Rege F."/>
            <person name="Reyes R."/>
            <person name="Rise C."/>
            <person name="Rogov P."/>
            <person name="Ross K."/>
            <person name="Ryan E."/>
            <person name="Settipalli S."/>
            <person name="Shea T."/>
            <person name="Sherpa N."/>
            <person name="Shi L."/>
            <person name="Shih D."/>
            <person name="Sparrow T."/>
            <person name="Spaulding J."/>
            <person name="Stalker J."/>
            <person name="Stange-Thomann N."/>
            <person name="Stavropoulos S."/>
            <person name="Stone C."/>
            <person name="Strader C."/>
            <person name="Tesfaye S."/>
            <person name="Thomson T."/>
            <person name="Thoulutsang Y."/>
            <person name="Thoulutsang D."/>
            <person name="Topham K."/>
            <person name="Topping I."/>
            <person name="Tsamla T."/>
            <person name="Vassiliev H."/>
            <person name="Vo A."/>
            <person name="Wangchuk T."/>
            <person name="Wangdi T."/>
            <person name="Weiand M."/>
            <person name="Wilkinson J."/>
            <person name="Wilson A."/>
            <person name="Yadav S."/>
            <person name="Young G."/>
            <person name="Yu Q."/>
            <person name="Zembek L."/>
            <person name="Zhong D."/>
            <person name="Zimmer A."/>
            <person name="Zwirko Z."/>
            <person name="Jaffe D.B."/>
            <person name="Alvarez P."/>
            <person name="Brockman W."/>
            <person name="Butler J."/>
            <person name="Chin C."/>
            <person name="Gnerre S."/>
            <person name="Grabherr M."/>
            <person name="Kleber M."/>
            <person name="Mauceli E."/>
            <person name="MacCallum I."/>
        </authorList>
    </citation>
    <scope>NUCLEOTIDE SEQUENCE [LARGE SCALE GENOMIC DNA]</scope>
    <source>
        <strain evidence="14">Tucson 15287-2541.00</strain>
    </source>
</reference>
<feature type="transmembrane region" description="Helical" evidence="12">
    <location>
        <begin position="605"/>
        <end position="634"/>
    </location>
</feature>
<feature type="compositionally biased region" description="Polar residues" evidence="11">
    <location>
        <begin position="333"/>
        <end position="345"/>
    </location>
</feature>
<dbReference type="GO" id="GO:0046872">
    <property type="term" value="F:metal ion binding"/>
    <property type="evidence" value="ECO:0007669"/>
    <property type="project" value="UniProtKB-KW"/>
</dbReference>
<dbReference type="InterPro" id="IPR000175">
    <property type="entry name" value="Na/ntran_symport"/>
</dbReference>
<feature type="transmembrane region" description="Helical" evidence="12">
    <location>
        <begin position="47"/>
        <end position="67"/>
    </location>
</feature>
<feature type="transmembrane region" description="Helical" evidence="12">
    <location>
        <begin position="171"/>
        <end position="189"/>
    </location>
</feature>
<dbReference type="PANTHER" id="PTHR11616:SF313">
    <property type="entry name" value="TRANSPORTER"/>
    <property type="match status" value="1"/>
</dbReference>
<evidence type="ECO:0000256" key="8">
    <source>
        <dbReference type="PIRSR" id="PIRSR600175-1"/>
    </source>
</evidence>
<evidence type="ECO:0000256" key="12">
    <source>
        <dbReference type="SAM" id="Phobius"/>
    </source>
</evidence>
<feature type="transmembrane region" description="Helical" evidence="12">
    <location>
        <begin position="890"/>
        <end position="910"/>
    </location>
</feature>
<dbReference type="GO" id="GO:0005328">
    <property type="term" value="F:neurotransmitter:sodium symporter activity"/>
    <property type="evidence" value="ECO:0007669"/>
    <property type="project" value="EnsemblMetazoa"/>
</dbReference>
<gene>
    <name evidence="13" type="primary">Dgri\GH22876</name>
    <name evidence="13" type="ORF">Dgri_GH22876</name>
</gene>
<dbReference type="GO" id="GO:1903804">
    <property type="term" value="P:glycine import across plasma membrane"/>
    <property type="evidence" value="ECO:0007669"/>
    <property type="project" value="EnsemblMetazoa"/>
</dbReference>
<feature type="transmembrane region" description="Helical" evidence="12">
    <location>
        <begin position="755"/>
        <end position="782"/>
    </location>
</feature>
<keyword evidence="14" id="KW-1185">Reference proteome</keyword>
<feature type="transmembrane region" description="Helical" evidence="12">
    <location>
        <begin position="456"/>
        <end position="476"/>
    </location>
</feature>
<feature type="transmembrane region" description="Helical" evidence="12">
    <location>
        <begin position="931"/>
        <end position="956"/>
    </location>
</feature>
<dbReference type="HOGENOM" id="CLU_236962_0_0_1"/>
<comment type="subcellular location">
    <subcellularLocation>
        <location evidence="1">Membrane</location>
        <topology evidence="1">Multi-pass membrane protein</topology>
    </subcellularLocation>
</comment>
<feature type="transmembrane region" description="Helical" evidence="12">
    <location>
        <begin position="962"/>
        <end position="984"/>
    </location>
</feature>
<feature type="transmembrane region" description="Helical" evidence="12">
    <location>
        <begin position="79"/>
        <end position="97"/>
    </location>
</feature>
<dbReference type="PROSITE" id="PS50267">
    <property type="entry name" value="NA_NEUROTRAN_SYMP_3"/>
    <property type="match status" value="1"/>
</dbReference>
<dbReference type="InterPro" id="IPR037272">
    <property type="entry name" value="SNS_sf"/>
</dbReference>
<evidence type="ECO:0000256" key="10">
    <source>
        <dbReference type="RuleBase" id="RU003732"/>
    </source>
</evidence>
<feature type="binding site" evidence="8">
    <location>
        <position position="539"/>
    </location>
    <ligand>
        <name>Na(+)</name>
        <dbReference type="ChEBI" id="CHEBI:29101"/>
        <label>1</label>
    </ligand>
</feature>
<evidence type="ECO:0000313" key="14">
    <source>
        <dbReference type="Proteomes" id="UP000001070"/>
    </source>
</evidence>
<keyword evidence="4 10" id="KW-0812">Transmembrane</keyword>
<proteinExistence type="inferred from homology"/>
<name>B4JVT7_DROGR</name>
<dbReference type="SUPFAM" id="SSF161070">
    <property type="entry name" value="SNF-like"/>
    <property type="match status" value="1"/>
</dbReference>
<dbReference type="Proteomes" id="UP000001070">
    <property type="component" value="Unassembled WGS sequence"/>
</dbReference>
<accession>B4JVT7</accession>
<feature type="transmembrane region" description="Helical" evidence="12">
    <location>
        <begin position="136"/>
        <end position="159"/>
    </location>
</feature>
<evidence type="ECO:0000256" key="2">
    <source>
        <dbReference type="ARBA" id="ARBA00006459"/>
    </source>
</evidence>
<dbReference type="eggNOG" id="KOG3660">
    <property type="taxonomic scope" value="Eukaryota"/>
</dbReference>
<evidence type="ECO:0000256" key="5">
    <source>
        <dbReference type="ARBA" id="ARBA00022847"/>
    </source>
</evidence>
<dbReference type="PRINTS" id="PR00176">
    <property type="entry name" value="NANEUSMPORT"/>
</dbReference>
<dbReference type="PANTHER" id="PTHR11616">
    <property type="entry name" value="SODIUM/CHLORIDE DEPENDENT TRANSPORTER"/>
    <property type="match status" value="1"/>
</dbReference>
<feature type="transmembrane region" description="Helical" evidence="12">
    <location>
        <begin position="104"/>
        <end position="130"/>
    </location>
</feature>
<keyword evidence="8" id="KW-0479">Metal-binding</keyword>
<dbReference type="Pfam" id="PF00209">
    <property type="entry name" value="SNF"/>
    <property type="match status" value="1"/>
</dbReference>
<keyword evidence="6 12" id="KW-1133">Transmembrane helix</keyword>
<dbReference type="EMBL" id="CH916375">
    <property type="protein sequence ID" value="EDV98075.1"/>
    <property type="molecule type" value="Genomic_DNA"/>
</dbReference>
<evidence type="ECO:0000256" key="3">
    <source>
        <dbReference type="ARBA" id="ARBA00022448"/>
    </source>
</evidence>
<feature type="transmembrane region" description="Helical" evidence="12">
    <location>
        <begin position="12"/>
        <end position="35"/>
    </location>
</feature>
<dbReference type="InParanoid" id="B4JVT7"/>
<evidence type="ECO:0000256" key="11">
    <source>
        <dbReference type="SAM" id="MobiDB-lite"/>
    </source>
</evidence>
<feature type="compositionally biased region" description="Basic residues" evidence="11">
    <location>
        <begin position="358"/>
        <end position="367"/>
    </location>
</feature>
<feature type="transmembrane region" description="Helical" evidence="12">
    <location>
        <begin position="531"/>
        <end position="550"/>
    </location>
</feature>